<evidence type="ECO:0000313" key="2">
    <source>
        <dbReference type="EMBL" id="HAN24547.1"/>
    </source>
</evidence>
<accession>A0A0F0LXR5</accession>
<name>A0A0F0LXR5_9MICO</name>
<protein>
    <recommendedName>
        <fullName evidence="6">Prepilin-type N-terminal cleavage/methylation domain-containing protein</fullName>
    </recommendedName>
</protein>
<evidence type="ECO:0008006" key="6">
    <source>
        <dbReference type="Google" id="ProtNLM"/>
    </source>
</evidence>
<reference evidence="3 4" key="1">
    <citation type="submission" date="2015-02" db="EMBL/GenBank/DDBJ databases">
        <title>Draft genome sequences of ten Microbacterium spp. with emphasis on heavy metal contaminated environments.</title>
        <authorList>
            <person name="Corretto E."/>
        </authorList>
    </citation>
    <scope>NUCLEOTIDE SEQUENCE [LARGE SCALE GENOMIC DNA]</scope>
    <source>
        <strain evidence="3 4">DSM 18659</strain>
    </source>
</reference>
<sequence length="180" mass="18156">MRVGAARGDEGMTLVELILYSALTLLVVGGLAGVLVNTWTAQANATTVGQATTRGTVFAEGIEKAMRNAYAFRVTGSGSTLSVWTGLGGAAVCQGYTVDGSGALRMTATAGSAVLPAASTWPVWQTGAAQIGSTAYFTATSTAVSYSFRVTTAGAPVAFTGTETVRTSTVPASAGVNPCW</sequence>
<dbReference type="AlphaFoldDB" id="A0A0F0LXR5"/>
<dbReference type="Proteomes" id="UP000033451">
    <property type="component" value="Unassembled WGS sequence"/>
</dbReference>
<dbReference type="EMBL" id="DMNG01000140">
    <property type="protein sequence ID" value="HAN24547.1"/>
    <property type="molecule type" value="Genomic_DNA"/>
</dbReference>
<organism evidence="3 4">
    <name type="scientific">Microbacterium ginsengisoli</name>
    <dbReference type="NCBI Taxonomy" id="400772"/>
    <lineage>
        <taxon>Bacteria</taxon>
        <taxon>Bacillati</taxon>
        <taxon>Actinomycetota</taxon>
        <taxon>Actinomycetes</taxon>
        <taxon>Micrococcales</taxon>
        <taxon>Microbacteriaceae</taxon>
        <taxon>Microbacterium</taxon>
    </lineage>
</organism>
<keyword evidence="1" id="KW-1133">Transmembrane helix</keyword>
<gene>
    <name evidence="2" type="ORF">DCP95_08250</name>
    <name evidence="3" type="ORF">RR49_00808</name>
</gene>
<evidence type="ECO:0000313" key="3">
    <source>
        <dbReference type="EMBL" id="KJL38177.1"/>
    </source>
</evidence>
<evidence type="ECO:0000256" key="1">
    <source>
        <dbReference type="SAM" id="Phobius"/>
    </source>
</evidence>
<proteinExistence type="predicted"/>
<dbReference type="PATRIC" id="fig|400772.4.peg.837"/>
<evidence type="ECO:0000313" key="4">
    <source>
        <dbReference type="Proteomes" id="UP000033451"/>
    </source>
</evidence>
<dbReference type="EMBL" id="JYIY01000064">
    <property type="protein sequence ID" value="KJL38177.1"/>
    <property type="molecule type" value="Genomic_DNA"/>
</dbReference>
<keyword evidence="1" id="KW-0472">Membrane</keyword>
<feature type="transmembrane region" description="Helical" evidence="1">
    <location>
        <begin position="17"/>
        <end position="36"/>
    </location>
</feature>
<reference evidence="2 5" key="2">
    <citation type="journal article" date="2018" name="Nat. Biotechnol.">
        <title>A standardized bacterial taxonomy based on genome phylogeny substantially revises the tree of life.</title>
        <authorList>
            <person name="Parks D.H."/>
            <person name="Chuvochina M."/>
            <person name="Waite D.W."/>
            <person name="Rinke C."/>
            <person name="Skarshewski A."/>
            <person name="Chaumeil P.A."/>
            <person name="Hugenholtz P."/>
        </authorList>
    </citation>
    <scope>NUCLEOTIDE SEQUENCE [LARGE SCALE GENOMIC DNA]</scope>
    <source>
        <strain evidence="2">UBA9152</strain>
    </source>
</reference>
<keyword evidence="1" id="KW-0812">Transmembrane</keyword>
<dbReference type="Proteomes" id="UP000257479">
    <property type="component" value="Unassembled WGS sequence"/>
</dbReference>
<comment type="caution">
    <text evidence="3">The sequence shown here is derived from an EMBL/GenBank/DDBJ whole genome shotgun (WGS) entry which is preliminary data.</text>
</comment>
<keyword evidence="4" id="KW-1185">Reference proteome</keyword>
<evidence type="ECO:0000313" key="5">
    <source>
        <dbReference type="Proteomes" id="UP000257479"/>
    </source>
</evidence>
<dbReference type="STRING" id="400772.RR49_00808"/>